<dbReference type="OrthoDB" id="9808744at2"/>
<keyword evidence="1" id="KW-0378">Hydrolase</keyword>
<dbReference type="GO" id="GO:0006402">
    <property type="term" value="P:mRNA catabolic process"/>
    <property type="evidence" value="ECO:0007669"/>
    <property type="project" value="TreeGrafter"/>
</dbReference>
<dbReference type="SUPFAM" id="SSF50118">
    <property type="entry name" value="Cell growth inhibitor/plasmid maintenance toxic component"/>
    <property type="match status" value="1"/>
</dbReference>
<sequence>MAKSGYVPNAGNLVWLQFSPQAGHEQAGHRPAAVLTQTEYNRASGMMICMPMTTQIKGYPFLVPIASAKPSAALADQVKSVD</sequence>
<gene>
    <name evidence="1" type="primary">mazF</name>
    <name evidence="1" type="ORF">PS938_03935</name>
</gene>
<dbReference type="GO" id="GO:0016075">
    <property type="term" value="P:rRNA catabolic process"/>
    <property type="evidence" value="ECO:0007669"/>
    <property type="project" value="TreeGrafter"/>
</dbReference>
<dbReference type="Proteomes" id="UP000327191">
    <property type="component" value="Unassembled WGS sequence"/>
</dbReference>
<dbReference type="EC" id="3.1.27.-" evidence="1"/>
<reference evidence="1 2" key="1">
    <citation type="submission" date="2019-09" db="EMBL/GenBank/DDBJ databases">
        <authorList>
            <person name="Chandra G."/>
            <person name="Truman W A."/>
        </authorList>
    </citation>
    <scope>NUCLEOTIDE SEQUENCE [LARGE SCALE GENOMIC DNA]</scope>
    <source>
        <strain evidence="1">PS938</strain>
    </source>
</reference>
<dbReference type="Pfam" id="PF02452">
    <property type="entry name" value="PemK_toxin"/>
    <property type="match status" value="1"/>
</dbReference>
<dbReference type="RefSeq" id="WP_150673494.1">
    <property type="nucleotide sequence ID" value="NZ_CABVJE010000017.1"/>
</dbReference>
<dbReference type="AlphaFoldDB" id="A0A5E7UQ08"/>
<dbReference type="GO" id="GO:0004521">
    <property type="term" value="F:RNA endonuclease activity"/>
    <property type="evidence" value="ECO:0007669"/>
    <property type="project" value="TreeGrafter"/>
</dbReference>
<dbReference type="GO" id="GO:0016787">
    <property type="term" value="F:hydrolase activity"/>
    <property type="evidence" value="ECO:0007669"/>
    <property type="project" value="UniProtKB-KW"/>
</dbReference>
<name>A0A5E7UQ08_PSEFL</name>
<dbReference type="EMBL" id="CABVJE010000017">
    <property type="protein sequence ID" value="VVQ13547.1"/>
    <property type="molecule type" value="Genomic_DNA"/>
</dbReference>
<dbReference type="InterPro" id="IPR011067">
    <property type="entry name" value="Plasmid_toxin/cell-grow_inhib"/>
</dbReference>
<dbReference type="PANTHER" id="PTHR33988">
    <property type="entry name" value="ENDORIBONUCLEASE MAZF-RELATED"/>
    <property type="match status" value="1"/>
</dbReference>
<accession>A0A5E7UQ08</accession>
<dbReference type="PANTHER" id="PTHR33988:SF3">
    <property type="entry name" value="ENDORIBONUCLEASE TOXIN CHPB-RELATED"/>
    <property type="match status" value="1"/>
</dbReference>
<evidence type="ECO:0000313" key="1">
    <source>
        <dbReference type="EMBL" id="VVQ13547.1"/>
    </source>
</evidence>
<dbReference type="Gene3D" id="2.30.30.110">
    <property type="match status" value="1"/>
</dbReference>
<proteinExistence type="predicted"/>
<evidence type="ECO:0000313" key="2">
    <source>
        <dbReference type="Proteomes" id="UP000327191"/>
    </source>
</evidence>
<dbReference type="GO" id="GO:0003677">
    <property type="term" value="F:DNA binding"/>
    <property type="evidence" value="ECO:0007669"/>
    <property type="project" value="InterPro"/>
</dbReference>
<organism evidence="1 2">
    <name type="scientific">Pseudomonas fluorescens</name>
    <dbReference type="NCBI Taxonomy" id="294"/>
    <lineage>
        <taxon>Bacteria</taxon>
        <taxon>Pseudomonadati</taxon>
        <taxon>Pseudomonadota</taxon>
        <taxon>Gammaproteobacteria</taxon>
        <taxon>Pseudomonadales</taxon>
        <taxon>Pseudomonadaceae</taxon>
        <taxon>Pseudomonas</taxon>
    </lineage>
</organism>
<protein>
    <submittedName>
        <fullName evidence="1">Endoribonuclease toxin MazF</fullName>
        <ecNumber evidence="1">3.1.27.-</ecNumber>
    </submittedName>
</protein>
<dbReference type="InterPro" id="IPR003477">
    <property type="entry name" value="PemK-like"/>
</dbReference>